<dbReference type="Proteomes" id="UP001465976">
    <property type="component" value="Unassembled WGS sequence"/>
</dbReference>
<dbReference type="EMBL" id="JBAHYK010000047">
    <property type="protein sequence ID" value="KAL0579827.1"/>
    <property type="molecule type" value="Genomic_DNA"/>
</dbReference>
<accession>A0ABR3FWG9</accession>
<organism evidence="1 2">
    <name type="scientific">Marasmius crinis-equi</name>
    <dbReference type="NCBI Taxonomy" id="585013"/>
    <lineage>
        <taxon>Eukaryota</taxon>
        <taxon>Fungi</taxon>
        <taxon>Dikarya</taxon>
        <taxon>Basidiomycota</taxon>
        <taxon>Agaricomycotina</taxon>
        <taxon>Agaricomycetes</taxon>
        <taxon>Agaricomycetidae</taxon>
        <taxon>Agaricales</taxon>
        <taxon>Marasmiineae</taxon>
        <taxon>Marasmiaceae</taxon>
        <taxon>Marasmius</taxon>
    </lineage>
</organism>
<proteinExistence type="predicted"/>
<keyword evidence="2" id="KW-1185">Reference proteome</keyword>
<gene>
    <name evidence="1" type="ORF">V5O48_002179</name>
</gene>
<name>A0ABR3FWG9_9AGAR</name>
<evidence type="ECO:0008006" key="3">
    <source>
        <dbReference type="Google" id="ProtNLM"/>
    </source>
</evidence>
<evidence type="ECO:0000313" key="1">
    <source>
        <dbReference type="EMBL" id="KAL0579827.1"/>
    </source>
</evidence>
<reference evidence="1 2" key="1">
    <citation type="submission" date="2024-02" db="EMBL/GenBank/DDBJ databases">
        <title>A draft genome for the cacao thread blight pathogen Marasmius crinis-equi.</title>
        <authorList>
            <person name="Cohen S.P."/>
            <person name="Baruah I.K."/>
            <person name="Amoako-Attah I."/>
            <person name="Bukari Y."/>
            <person name="Meinhardt L.W."/>
            <person name="Bailey B.A."/>
        </authorList>
    </citation>
    <scope>NUCLEOTIDE SEQUENCE [LARGE SCALE GENOMIC DNA]</scope>
    <source>
        <strain evidence="1 2">GH-76</strain>
    </source>
</reference>
<comment type="caution">
    <text evidence="1">The sequence shown here is derived from an EMBL/GenBank/DDBJ whole genome shotgun (WGS) entry which is preliminary data.</text>
</comment>
<protein>
    <recommendedName>
        <fullName evidence="3">F-box domain-containing protein</fullName>
    </recommendedName>
</protein>
<sequence>MPWKIISEFNELVAEIDSSSEIVEAWRINHGPDILIETQNELRISIAFWEKVVTAARLGGSSGPIVLSGFLLLNPRELVIRRPRNETWTNVDISSLLDVSIRFQSLRKLELVRIPVPFHIFFHALSFMDDLEVVILDNIVCDFITHDSIPWGSDPVFLRNVHLTIKGKYTYDVINATYDLVPILRMLCCVHVKECALDGASVSAICDTLTSQSPEADPRLLFRFSFQLTAYILPDVHLLTVELLNTEDEFSLRQLAARIRRLIKAISGTLKTLEVVSDHDIDEVVQREFYPTVQYYSGPLSFFNIFLHPHTSLHCVHISSPIDDIITLTRMLRPLIPVPQIRTLRLNAIRCCFEFVQMIGKLFPNLRSLTISHTAGEFDQYDFKAIGRYVLKKMDHIATFKLYTEAETCYSTSVLQTIIDGWRIDSLVCVQLDKKTLFTRDNKSVPWQRTII</sequence>
<dbReference type="SUPFAM" id="SSF52047">
    <property type="entry name" value="RNI-like"/>
    <property type="match status" value="1"/>
</dbReference>
<evidence type="ECO:0000313" key="2">
    <source>
        <dbReference type="Proteomes" id="UP001465976"/>
    </source>
</evidence>